<keyword evidence="11" id="KW-1006">Bacterial flagellum protein export</keyword>
<dbReference type="Pfam" id="PF00448">
    <property type="entry name" value="SRP54"/>
    <property type="match status" value="1"/>
</dbReference>
<evidence type="ECO:0000259" key="16">
    <source>
        <dbReference type="SMART" id="SM00962"/>
    </source>
</evidence>
<evidence type="ECO:0000256" key="9">
    <source>
        <dbReference type="ARBA" id="ARBA00023134"/>
    </source>
</evidence>
<organism evidence="17">
    <name type="scientific">mine drainage metagenome</name>
    <dbReference type="NCBI Taxonomy" id="410659"/>
    <lineage>
        <taxon>unclassified sequences</taxon>
        <taxon>metagenomes</taxon>
        <taxon>ecological metagenomes</taxon>
    </lineage>
</organism>
<dbReference type="NCBIfam" id="TIGR03499">
    <property type="entry name" value="FlhF"/>
    <property type="match status" value="1"/>
</dbReference>
<dbReference type="InterPro" id="IPR000897">
    <property type="entry name" value="SRP54_GTPase_dom"/>
</dbReference>
<evidence type="ECO:0000256" key="4">
    <source>
        <dbReference type="ARBA" id="ARBA00022448"/>
    </source>
</evidence>
<evidence type="ECO:0000256" key="14">
    <source>
        <dbReference type="SAM" id="MobiDB-lite"/>
    </source>
</evidence>
<evidence type="ECO:0000256" key="2">
    <source>
        <dbReference type="ARBA" id="ARBA00008531"/>
    </source>
</evidence>
<dbReference type="InterPro" id="IPR027417">
    <property type="entry name" value="P-loop_NTPase"/>
</dbReference>
<dbReference type="Gene3D" id="3.40.50.300">
    <property type="entry name" value="P-loop containing nucleotide triphosphate hydrolases"/>
    <property type="match status" value="1"/>
</dbReference>
<evidence type="ECO:0000313" key="17">
    <source>
        <dbReference type="EMBL" id="OIR05947.1"/>
    </source>
</evidence>
<dbReference type="GO" id="GO:0005047">
    <property type="term" value="F:signal recognition particle binding"/>
    <property type="evidence" value="ECO:0007669"/>
    <property type="project" value="TreeGrafter"/>
</dbReference>
<dbReference type="GO" id="GO:0015031">
    <property type="term" value="P:protein transport"/>
    <property type="evidence" value="ECO:0007669"/>
    <property type="project" value="UniProtKB-KW"/>
</dbReference>
<dbReference type="PANTHER" id="PTHR43134:SF3">
    <property type="entry name" value="FLAGELLAR BIOSYNTHESIS PROTEIN FLHF"/>
    <property type="match status" value="1"/>
</dbReference>
<feature type="domain" description="SRP54-type proteins GTP-binding" evidence="16">
    <location>
        <begin position="218"/>
        <end position="408"/>
    </location>
</feature>
<keyword evidence="5" id="KW-1003">Cell membrane</keyword>
<proteinExistence type="inferred from homology"/>
<reference evidence="17" key="1">
    <citation type="submission" date="2016-10" db="EMBL/GenBank/DDBJ databases">
        <title>Sequence of Gallionella enrichment culture.</title>
        <authorList>
            <person name="Poehlein A."/>
            <person name="Muehling M."/>
            <person name="Daniel R."/>
        </authorList>
    </citation>
    <scope>NUCLEOTIDE SEQUENCE</scope>
</reference>
<keyword evidence="6" id="KW-0547">Nucleotide-binding</keyword>
<evidence type="ECO:0000256" key="3">
    <source>
        <dbReference type="ARBA" id="ARBA00014919"/>
    </source>
</evidence>
<dbReference type="GO" id="GO:0044781">
    <property type="term" value="P:bacterial-type flagellum organization"/>
    <property type="evidence" value="ECO:0007669"/>
    <property type="project" value="UniProtKB-KW"/>
</dbReference>
<keyword evidence="17" id="KW-0282">Flagellum</keyword>
<protein>
    <recommendedName>
        <fullName evidence="3">Flagellar biosynthesis protein FlhF</fullName>
    </recommendedName>
    <alternativeName>
        <fullName evidence="13">Flagella-associated GTP-binding protein</fullName>
    </alternativeName>
</protein>
<sequence>MNARKFIAASSRDALKLVRTELGEDAVILSNRKVPEGVEIVAVAGSELAHLSETRVNGGSAAEQRGSHRPSSGEGNGSRTAESTAQAPMRPGKLTPQGANQAAALGAKVLEANARRESVASPDNRDATAEQQMLLSEIKTMRNLMQEQMARLSWSDMQKHDPLRSALLRDMLNVGFSPILSRQLLEKIPADGGLDWLRRILGHNLRVATVQEDVVARGGVYALVGPTGVGKTTTTAKLAARAVVRYGADKVALVTTDSYRIGAHEQLKIYGKILGVSVHAVRDTQDLKLTLSGLKHKHLVLIDTMGVGQRDSRVAEQAEMFDAVGVRRLLLLNATSSGGTLDDVVKMYGGTGVIGCIPTKLDEAVTLGTVLDVVVRHKLTMHYIASGQRVPEDLHEVNLEYLLHRVFKDVGKTTSAFAMQEAELPTFMAGMVGAQNMRGQYAI</sequence>
<evidence type="ECO:0000256" key="1">
    <source>
        <dbReference type="ARBA" id="ARBA00004413"/>
    </source>
</evidence>
<keyword evidence="9" id="KW-0342">GTP-binding</keyword>
<dbReference type="GO" id="GO:0005525">
    <property type="term" value="F:GTP binding"/>
    <property type="evidence" value="ECO:0007669"/>
    <property type="project" value="UniProtKB-KW"/>
</dbReference>
<evidence type="ECO:0000256" key="7">
    <source>
        <dbReference type="ARBA" id="ARBA00022795"/>
    </source>
</evidence>
<dbReference type="GO" id="GO:0003924">
    <property type="term" value="F:GTPase activity"/>
    <property type="evidence" value="ECO:0007669"/>
    <property type="project" value="InterPro"/>
</dbReference>
<keyword evidence="7" id="KW-1005">Bacterial flagellum biogenesis</keyword>
<evidence type="ECO:0000256" key="6">
    <source>
        <dbReference type="ARBA" id="ARBA00022741"/>
    </source>
</evidence>
<dbReference type="FunFam" id="3.40.50.300:FF:000695">
    <property type="entry name" value="Flagellar biosynthesis regulator FlhF"/>
    <property type="match status" value="1"/>
</dbReference>
<dbReference type="PANTHER" id="PTHR43134">
    <property type="entry name" value="SIGNAL RECOGNITION PARTICLE RECEPTOR SUBUNIT ALPHA"/>
    <property type="match status" value="1"/>
</dbReference>
<comment type="similarity">
    <text evidence="2">Belongs to the GTP-binding SRP family.</text>
</comment>
<dbReference type="AlphaFoldDB" id="A0A1J5SDD6"/>
<comment type="function">
    <text evidence="12">Necessary for flagellar biosynthesis. May be involved in translocation of the flagellum.</text>
</comment>
<evidence type="ECO:0000256" key="5">
    <source>
        <dbReference type="ARBA" id="ARBA00022475"/>
    </source>
</evidence>
<feature type="domain" description="AAA+ ATPase" evidence="15">
    <location>
        <begin position="217"/>
        <end position="382"/>
    </location>
</feature>
<keyword evidence="17" id="KW-0969">Cilium</keyword>
<evidence type="ECO:0000256" key="10">
    <source>
        <dbReference type="ARBA" id="ARBA00023136"/>
    </source>
</evidence>
<keyword evidence="4" id="KW-0813">Transport</keyword>
<evidence type="ECO:0000256" key="12">
    <source>
        <dbReference type="ARBA" id="ARBA00025337"/>
    </source>
</evidence>
<keyword evidence="10" id="KW-0472">Membrane</keyword>
<gene>
    <name evidence="17" type="primary">flhF_4</name>
    <name evidence="17" type="ORF">GALL_120760</name>
</gene>
<dbReference type="InterPro" id="IPR047040">
    <property type="entry name" value="FlhF__GTPase_dom"/>
</dbReference>
<dbReference type="GO" id="GO:0006614">
    <property type="term" value="P:SRP-dependent cotranslational protein targeting to membrane"/>
    <property type="evidence" value="ECO:0007669"/>
    <property type="project" value="InterPro"/>
</dbReference>
<evidence type="ECO:0000256" key="11">
    <source>
        <dbReference type="ARBA" id="ARBA00023225"/>
    </source>
</evidence>
<keyword evidence="17" id="KW-0966">Cell projection</keyword>
<accession>A0A1J5SDD6</accession>
<feature type="region of interest" description="Disordered" evidence="14">
    <location>
        <begin position="54"/>
        <end position="102"/>
    </location>
</feature>
<comment type="subcellular location">
    <subcellularLocation>
        <location evidence="1">Cell membrane</location>
        <topology evidence="1">Peripheral membrane protein</topology>
        <orientation evidence="1">Cytoplasmic side</orientation>
    </subcellularLocation>
</comment>
<name>A0A1J5SDD6_9ZZZZ</name>
<evidence type="ECO:0000256" key="13">
    <source>
        <dbReference type="ARBA" id="ARBA00030866"/>
    </source>
</evidence>
<dbReference type="GO" id="GO:0005886">
    <property type="term" value="C:plasma membrane"/>
    <property type="evidence" value="ECO:0007669"/>
    <property type="project" value="UniProtKB-SubCell"/>
</dbReference>
<comment type="caution">
    <text evidence="17">The sequence shown here is derived from an EMBL/GenBank/DDBJ whole genome shotgun (WGS) entry which is preliminary data.</text>
</comment>
<dbReference type="CDD" id="cd17873">
    <property type="entry name" value="FlhF"/>
    <property type="match status" value="1"/>
</dbReference>
<keyword evidence="8" id="KW-0653">Protein transport</keyword>
<dbReference type="SMART" id="SM00962">
    <property type="entry name" value="SRP54"/>
    <property type="match status" value="1"/>
</dbReference>
<feature type="compositionally biased region" description="Polar residues" evidence="14">
    <location>
        <begin position="77"/>
        <end position="86"/>
    </location>
</feature>
<dbReference type="SMART" id="SM00382">
    <property type="entry name" value="AAA"/>
    <property type="match status" value="1"/>
</dbReference>
<dbReference type="SUPFAM" id="SSF52540">
    <property type="entry name" value="P-loop containing nucleoside triphosphate hydrolases"/>
    <property type="match status" value="2"/>
</dbReference>
<evidence type="ECO:0000256" key="8">
    <source>
        <dbReference type="ARBA" id="ARBA00022927"/>
    </source>
</evidence>
<dbReference type="InterPro" id="IPR003593">
    <property type="entry name" value="AAA+_ATPase"/>
</dbReference>
<dbReference type="InterPro" id="IPR020006">
    <property type="entry name" value="FlhF"/>
</dbReference>
<evidence type="ECO:0000259" key="15">
    <source>
        <dbReference type="SMART" id="SM00382"/>
    </source>
</evidence>
<dbReference type="EMBL" id="MLJW01000047">
    <property type="protein sequence ID" value="OIR05947.1"/>
    <property type="molecule type" value="Genomic_DNA"/>
</dbReference>